<feature type="region of interest" description="Disordered" evidence="1">
    <location>
        <begin position="1"/>
        <end position="68"/>
    </location>
</feature>
<gene>
    <name evidence="2" type="ORF">Zmor_021589</name>
</gene>
<keyword evidence="3" id="KW-1185">Reference proteome</keyword>
<organism evidence="2 3">
    <name type="scientific">Zophobas morio</name>
    <dbReference type="NCBI Taxonomy" id="2755281"/>
    <lineage>
        <taxon>Eukaryota</taxon>
        <taxon>Metazoa</taxon>
        <taxon>Ecdysozoa</taxon>
        <taxon>Arthropoda</taxon>
        <taxon>Hexapoda</taxon>
        <taxon>Insecta</taxon>
        <taxon>Pterygota</taxon>
        <taxon>Neoptera</taxon>
        <taxon>Endopterygota</taxon>
        <taxon>Coleoptera</taxon>
        <taxon>Polyphaga</taxon>
        <taxon>Cucujiformia</taxon>
        <taxon>Tenebrionidae</taxon>
        <taxon>Zophobas</taxon>
    </lineage>
</organism>
<feature type="compositionally biased region" description="Acidic residues" evidence="1">
    <location>
        <begin position="17"/>
        <end position="40"/>
    </location>
</feature>
<reference evidence="2" key="1">
    <citation type="journal article" date="2023" name="G3 (Bethesda)">
        <title>Whole genome assemblies of Zophobas morio and Tenebrio molitor.</title>
        <authorList>
            <person name="Kaur S."/>
            <person name="Stinson S.A."/>
            <person name="diCenzo G.C."/>
        </authorList>
    </citation>
    <scope>NUCLEOTIDE SEQUENCE</scope>
    <source>
        <strain evidence="2">QUZm001</strain>
    </source>
</reference>
<evidence type="ECO:0000313" key="3">
    <source>
        <dbReference type="Proteomes" id="UP001168821"/>
    </source>
</evidence>
<evidence type="ECO:0000313" key="2">
    <source>
        <dbReference type="EMBL" id="KAJ3649871.1"/>
    </source>
</evidence>
<sequence length="86" mass="9887">MRSSISPIRDPSFLQGGEEEGEEEAMNEEEEAEDEEEEGFVTENVPDNNHPNRSLHVPDDIPDTENNSDIQRKLYFLTTSSKRMDM</sequence>
<accession>A0AA38I841</accession>
<dbReference type="AlphaFoldDB" id="A0AA38I841"/>
<protein>
    <submittedName>
        <fullName evidence="2">Uncharacterized protein</fullName>
    </submittedName>
</protein>
<dbReference type="EMBL" id="JALNTZ010000006">
    <property type="protein sequence ID" value="KAJ3649871.1"/>
    <property type="molecule type" value="Genomic_DNA"/>
</dbReference>
<dbReference type="Proteomes" id="UP001168821">
    <property type="component" value="Unassembled WGS sequence"/>
</dbReference>
<proteinExistence type="predicted"/>
<comment type="caution">
    <text evidence="2">The sequence shown here is derived from an EMBL/GenBank/DDBJ whole genome shotgun (WGS) entry which is preliminary data.</text>
</comment>
<evidence type="ECO:0000256" key="1">
    <source>
        <dbReference type="SAM" id="MobiDB-lite"/>
    </source>
</evidence>
<name>A0AA38I841_9CUCU</name>